<protein>
    <submittedName>
        <fullName evidence="2">Uncharacterized protein</fullName>
    </submittedName>
</protein>
<keyword evidence="1" id="KW-0812">Transmembrane</keyword>
<keyword evidence="3" id="KW-1185">Reference proteome</keyword>
<comment type="caution">
    <text evidence="2">The sequence shown here is derived from an EMBL/GenBank/DDBJ whole genome shotgun (WGS) entry which is preliminary data.</text>
</comment>
<feature type="transmembrane region" description="Helical" evidence="1">
    <location>
        <begin position="20"/>
        <end position="42"/>
    </location>
</feature>
<evidence type="ECO:0000313" key="3">
    <source>
        <dbReference type="Proteomes" id="UP001597212"/>
    </source>
</evidence>
<gene>
    <name evidence="2" type="ORF">ACFQ5K_11860</name>
</gene>
<keyword evidence="1" id="KW-0472">Membrane</keyword>
<proteinExistence type="predicted"/>
<evidence type="ECO:0000313" key="2">
    <source>
        <dbReference type="EMBL" id="MFD1442072.1"/>
    </source>
</evidence>
<evidence type="ECO:0000256" key="1">
    <source>
        <dbReference type="SAM" id="Phobius"/>
    </source>
</evidence>
<accession>A0ABW4CXB6</accession>
<dbReference type="RefSeq" id="WP_125755099.1">
    <property type="nucleotide sequence ID" value="NZ_JBHTOK010000078.1"/>
</dbReference>
<reference evidence="3" key="1">
    <citation type="journal article" date="2019" name="Int. J. Syst. Evol. Microbiol.">
        <title>The Global Catalogue of Microorganisms (GCM) 10K type strain sequencing project: providing services to taxonomists for standard genome sequencing and annotation.</title>
        <authorList>
            <consortium name="The Broad Institute Genomics Platform"/>
            <consortium name="The Broad Institute Genome Sequencing Center for Infectious Disease"/>
            <person name="Wu L."/>
            <person name="Ma J."/>
        </authorList>
    </citation>
    <scope>NUCLEOTIDE SEQUENCE [LARGE SCALE GENOMIC DNA]</scope>
    <source>
        <strain evidence="3">CCM 8912</strain>
    </source>
</reference>
<organism evidence="2 3">
    <name type="scientific">Lacticaseibacillus hegangensis</name>
    <dbReference type="NCBI Taxonomy" id="2486010"/>
    <lineage>
        <taxon>Bacteria</taxon>
        <taxon>Bacillati</taxon>
        <taxon>Bacillota</taxon>
        <taxon>Bacilli</taxon>
        <taxon>Lactobacillales</taxon>
        <taxon>Lactobacillaceae</taxon>
        <taxon>Lacticaseibacillus</taxon>
    </lineage>
</organism>
<name>A0ABW4CXB6_9LACO</name>
<dbReference type="Proteomes" id="UP001597212">
    <property type="component" value="Unassembled WGS sequence"/>
</dbReference>
<feature type="transmembrane region" description="Helical" evidence="1">
    <location>
        <begin position="54"/>
        <end position="73"/>
    </location>
</feature>
<dbReference type="EMBL" id="JBHTOK010000078">
    <property type="protein sequence ID" value="MFD1442072.1"/>
    <property type="molecule type" value="Genomic_DNA"/>
</dbReference>
<sequence length="88" mass="9485">MRKVINDRLAAHPVDTSLQLIGMGLAAVALVAVLMPITIMSIDLWLASIRLYPNVNLVTALLISSAIHVVVIAHKSASQLVIAHTSWH</sequence>
<keyword evidence="1" id="KW-1133">Transmembrane helix</keyword>